<dbReference type="AlphaFoldDB" id="A0A834U325"/>
<dbReference type="Proteomes" id="UP000634136">
    <property type="component" value="Unassembled WGS sequence"/>
</dbReference>
<keyword evidence="2" id="KW-1185">Reference proteome</keyword>
<evidence type="ECO:0000313" key="2">
    <source>
        <dbReference type="Proteomes" id="UP000634136"/>
    </source>
</evidence>
<evidence type="ECO:0000313" key="1">
    <source>
        <dbReference type="EMBL" id="KAF7829124.1"/>
    </source>
</evidence>
<dbReference type="EMBL" id="JAAIUW010000006">
    <property type="protein sequence ID" value="KAF7829124.1"/>
    <property type="molecule type" value="Genomic_DNA"/>
</dbReference>
<sequence length="61" mass="6906">MPHCRLQQLSFRQSIQGPLPILPRTMGPPTLQAPANFSKAETKMGGTNILQIDPRMRYKRS</sequence>
<gene>
    <name evidence="1" type="ORF">G2W53_020288</name>
</gene>
<organism evidence="1 2">
    <name type="scientific">Senna tora</name>
    <dbReference type="NCBI Taxonomy" id="362788"/>
    <lineage>
        <taxon>Eukaryota</taxon>
        <taxon>Viridiplantae</taxon>
        <taxon>Streptophyta</taxon>
        <taxon>Embryophyta</taxon>
        <taxon>Tracheophyta</taxon>
        <taxon>Spermatophyta</taxon>
        <taxon>Magnoliopsida</taxon>
        <taxon>eudicotyledons</taxon>
        <taxon>Gunneridae</taxon>
        <taxon>Pentapetalae</taxon>
        <taxon>rosids</taxon>
        <taxon>fabids</taxon>
        <taxon>Fabales</taxon>
        <taxon>Fabaceae</taxon>
        <taxon>Caesalpinioideae</taxon>
        <taxon>Cassia clade</taxon>
        <taxon>Senna</taxon>
    </lineage>
</organism>
<accession>A0A834U325</accession>
<protein>
    <submittedName>
        <fullName evidence="1">Uncharacterized protein</fullName>
    </submittedName>
</protein>
<proteinExistence type="predicted"/>
<reference evidence="1" key="1">
    <citation type="submission" date="2020-09" db="EMBL/GenBank/DDBJ databases">
        <title>Genome-Enabled Discovery of Anthraquinone Biosynthesis in Senna tora.</title>
        <authorList>
            <person name="Kang S.-H."/>
            <person name="Pandey R.P."/>
            <person name="Lee C.-M."/>
            <person name="Sim J.-S."/>
            <person name="Jeong J.-T."/>
            <person name="Choi B.-S."/>
            <person name="Jung M."/>
            <person name="Ginzburg D."/>
            <person name="Zhao K."/>
            <person name="Won S.Y."/>
            <person name="Oh T.-J."/>
            <person name="Yu Y."/>
            <person name="Kim N.-H."/>
            <person name="Lee O.R."/>
            <person name="Lee T.-H."/>
            <person name="Bashyal P."/>
            <person name="Kim T.-S."/>
            <person name="Lee W.-H."/>
            <person name="Kawkins C."/>
            <person name="Kim C.-K."/>
            <person name="Kim J.S."/>
            <person name="Ahn B.O."/>
            <person name="Rhee S.Y."/>
            <person name="Sohng J.K."/>
        </authorList>
    </citation>
    <scope>NUCLEOTIDE SEQUENCE</scope>
    <source>
        <tissue evidence="1">Leaf</tissue>
    </source>
</reference>
<comment type="caution">
    <text evidence="1">The sequence shown here is derived from an EMBL/GenBank/DDBJ whole genome shotgun (WGS) entry which is preliminary data.</text>
</comment>
<name>A0A834U325_9FABA</name>